<comment type="similarity">
    <text evidence="2">Belongs to the immunoglobulin superfamily. AMIGO family.</text>
</comment>
<sequence>MANGSILYPLLVACLLVSSSFQSLHRHDVDSAMPSLTLDVDKSFHGCDQNLELKEAVCSHKGLDTVPQNLSEDTEMLVLSDNNITKLLNSSFEVYPLIKSLEISLNDVRAIESAAFYPLMGLMYLDLSFNPRLVLPATGVFMMSSQLSILDLAALYTTSLPNDILKWIPHLYYADLSFNQLSFINLSSCGMADTVDMRGNKLHNLTAKDFTFLCLTDTLDLRYNPIKSVDPDVIASLHVRSLMLGGYRFSDEVLANIILGISKSDIKLLKIEYCSVGAFPKGFFDPLSDSSLSVLEFNGNNLTSLHPLVFSNLTKVRNFRFSDNKLPIDEVQPDFFDGMNALKVLAINDNKLKLDYCDITNLYPLVFSGLESLETLSLKGNNIQHIHDDVLSGLGQIQSINLEGNRIEYLEEIMFSNNWKLTNLSLANNRLTRLNQSTFKPIFFSISSLDLSMNLIDCNCDLKWLIDWLNEPNIRLNNKDKTICSSASLEPLREKPLLDFDPNELCIIKYGLYSLIPLVSISLVVISVLLYHHRWQLRYKLFLLKLAALGYKEMRDARDHNDYEFDVNIIFYDDDEEWIREQLRPALEERLPQFQRNVFGDEDLVLGMHYLDSVDYVVSHSYKTIIVLSRAAVLDHWFILKFRTAMDHVSDTLTEFVVVVFLEDIPGDEMPFLARLYLSDGRPYLHWTENVRGQEYFWDELTKSLTINLRTNDLIPNE</sequence>
<dbReference type="PANTHER" id="PTHR24368:SF210">
    <property type="entry name" value="SURFACE ANTIGEN BSPA-LIKE"/>
    <property type="match status" value="1"/>
</dbReference>
<evidence type="ECO:0000256" key="12">
    <source>
        <dbReference type="SAM" id="Phobius"/>
    </source>
</evidence>
<keyword evidence="11" id="KW-0393">Immunoglobulin domain</keyword>
<evidence type="ECO:0000313" key="15">
    <source>
        <dbReference type="EnsemblMetazoa" id="XP_030849995"/>
    </source>
</evidence>
<keyword evidence="8 12" id="KW-1133">Transmembrane helix</keyword>
<name>A0A7M7PE97_STRPU</name>
<evidence type="ECO:0000256" key="11">
    <source>
        <dbReference type="ARBA" id="ARBA00023319"/>
    </source>
</evidence>
<feature type="domain" description="TIR" evidence="14">
    <location>
        <begin position="563"/>
        <end position="705"/>
    </location>
</feature>
<comment type="similarity">
    <text evidence="3">Belongs to the Toll-like receptor family.</text>
</comment>
<evidence type="ECO:0000313" key="16">
    <source>
        <dbReference type="Proteomes" id="UP000007110"/>
    </source>
</evidence>
<reference evidence="15" key="2">
    <citation type="submission" date="2021-01" db="UniProtKB">
        <authorList>
            <consortium name="EnsemblMetazoa"/>
        </authorList>
    </citation>
    <scope>IDENTIFICATION</scope>
</reference>
<evidence type="ECO:0000256" key="5">
    <source>
        <dbReference type="ARBA" id="ARBA00022692"/>
    </source>
</evidence>
<dbReference type="Pfam" id="PF01582">
    <property type="entry name" value="TIR"/>
    <property type="match status" value="1"/>
</dbReference>
<dbReference type="KEGG" id="spu:115927856"/>
<dbReference type="EnsemblMetazoa" id="XM_030994135">
    <property type="protein sequence ID" value="XP_030849995"/>
    <property type="gene ID" value="LOC115927856"/>
</dbReference>
<accession>A0A7M7PE97</accession>
<keyword evidence="16" id="KW-1185">Reference proteome</keyword>
<feature type="transmembrane region" description="Helical" evidence="12">
    <location>
        <begin position="510"/>
        <end position="531"/>
    </location>
</feature>
<dbReference type="PROSITE" id="PS50104">
    <property type="entry name" value="TIR"/>
    <property type="match status" value="1"/>
</dbReference>
<keyword evidence="7" id="KW-0130">Cell adhesion</keyword>
<evidence type="ECO:0000256" key="1">
    <source>
        <dbReference type="ARBA" id="ARBA00004479"/>
    </source>
</evidence>
<dbReference type="Gene3D" id="3.80.10.10">
    <property type="entry name" value="Ribonuclease Inhibitor"/>
    <property type="match status" value="2"/>
</dbReference>
<evidence type="ECO:0000256" key="7">
    <source>
        <dbReference type="ARBA" id="ARBA00022889"/>
    </source>
</evidence>
<keyword evidence="10" id="KW-0325">Glycoprotein</keyword>
<dbReference type="GO" id="GO:0007165">
    <property type="term" value="P:signal transduction"/>
    <property type="evidence" value="ECO:0007669"/>
    <property type="project" value="InterPro"/>
</dbReference>
<dbReference type="AlphaFoldDB" id="A0A7M7PE97"/>
<reference evidence="16" key="1">
    <citation type="submission" date="2015-02" db="EMBL/GenBank/DDBJ databases">
        <title>Genome sequencing for Strongylocentrotus purpuratus.</title>
        <authorList>
            <person name="Murali S."/>
            <person name="Liu Y."/>
            <person name="Vee V."/>
            <person name="English A."/>
            <person name="Wang M."/>
            <person name="Skinner E."/>
            <person name="Han Y."/>
            <person name="Muzny D.M."/>
            <person name="Worley K.C."/>
            <person name="Gibbs R.A."/>
        </authorList>
    </citation>
    <scope>NUCLEOTIDE SEQUENCE</scope>
</reference>
<dbReference type="PANTHER" id="PTHR24368">
    <property type="entry name" value="AMPHOTERIN-INDUCED PROTEIN"/>
    <property type="match status" value="1"/>
</dbReference>
<dbReference type="RefSeq" id="XP_030849995.1">
    <property type="nucleotide sequence ID" value="XM_030994135.1"/>
</dbReference>
<evidence type="ECO:0000256" key="10">
    <source>
        <dbReference type="ARBA" id="ARBA00023180"/>
    </source>
</evidence>
<evidence type="ECO:0000259" key="14">
    <source>
        <dbReference type="PROSITE" id="PS50104"/>
    </source>
</evidence>
<proteinExistence type="inferred from homology"/>
<dbReference type="Proteomes" id="UP000007110">
    <property type="component" value="Unassembled WGS sequence"/>
</dbReference>
<evidence type="ECO:0000256" key="13">
    <source>
        <dbReference type="SAM" id="SignalP"/>
    </source>
</evidence>
<keyword evidence="9 12" id="KW-0472">Membrane</keyword>
<dbReference type="InterPro" id="IPR000157">
    <property type="entry name" value="TIR_dom"/>
</dbReference>
<evidence type="ECO:0000256" key="8">
    <source>
        <dbReference type="ARBA" id="ARBA00022989"/>
    </source>
</evidence>
<dbReference type="SMART" id="SM00369">
    <property type="entry name" value="LRR_TYP"/>
    <property type="match status" value="4"/>
</dbReference>
<dbReference type="SUPFAM" id="SSF52058">
    <property type="entry name" value="L domain-like"/>
    <property type="match status" value="2"/>
</dbReference>
<dbReference type="GO" id="GO:0016020">
    <property type="term" value="C:membrane"/>
    <property type="evidence" value="ECO:0007669"/>
    <property type="project" value="UniProtKB-SubCell"/>
</dbReference>
<evidence type="ECO:0000256" key="2">
    <source>
        <dbReference type="ARBA" id="ARBA00005670"/>
    </source>
</evidence>
<keyword evidence="4" id="KW-0433">Leucine-rich repeat</keyword>
<dbReference type="InterPro" id="IPR031283">
    <property type="entry name" value="AMIGO"/>
</dbReference>
<dbReference type="InParanoid" id="A0A7M7PE97"/>
<keyword evidence="5 12" id="KW-0812">Transmembrane</keyword>
<feature type="signal peptide" evidence="13">
    <location>
        <begin position="1"/>
        <end position="22"/>
    </location>
</feature>
<dbReference type="SUPFAM" id="SSF52200">
    <property type="entry name" value="Toll/Interleukin receptor TIR domain"/>
    <property type="match status" value="1"/>
</dbReference>
<dbReference type="InterPro" id="IPR032675">
    <property type="entry name" value="LRR_dom_sf"/>
</dbReference>
<keyword evidence="13" id="KW-0732">Signal</keyword>
<comment type="subcellular location">
    <subcellularLocation>
        <location evidence="1">Membrane</location>
        <topology evidence="1">Single-pass type I membrane protein</topology>
    </subcellularLocation>
</comment>
<dbReference type="OrthoDB" id="1055097at2759"/>
<dbReference type="InterPro" id="IPR035897">
    <property type="entry name" value="Toll_tir_struct_dom_sf"/>
</dbReference>
<evidence type="ECO:0000256" key="3">
    <source>
        <dbReference type="ARBA" id="ARBA00009634"/>
    </source>
</evidence>
<organism evidence="15 16">
    <name type="scientific">Strongylocentrotus purpuratus</name>
    <name type="common">Purple sea urchin</name>
    <dbReference type="NCBI Taxonomy" id="7668"/>
    <lineage>
        <taxon>Eukaryota</taxon>
        <taxon>Metazoa</taxon>
        <taxon>Echinodermata</taxon>
        <taxon>Eleutherozoa</taxon>
        <taxon>Echinozoa</taxon>
        <taxon>Echinoidea</taxon>
        <taxon>Euechinoidea</taxon>
        <taxon>Echinacea</taxon>
        <taxon>Camarodonta</taxon>
        <taxon>Echinidea</taxon>
        <taxon>Strongylocentrotidae</taxon>
        <taxon>Strongylocentrotus</taxon>
    </lineage>
</organism>
<dbReference type="Gene3D" id="3.40.50.10140">
    <property type="entry name" value="Toll/interleukin-1 receptor homology (TIR) domain"/>
    <property type="match status" value="1"/>
</dbReference>
<feature type="chain" id="PRO_5029742399" description="TIR domain-containing protein" evidence="13">
    <location>
        <begin position="23"/>
        <end position="718"/>
    </location>
</feature>
<dbReference type="InterPro" id="IPR001611">
    <property type="entry name" value="Leu-rich_rpt"/>
</dbReference>
<keyword evidence="6" id="KW-0677">Repeat</keyword>
<evidence type="ECO:0000256" key="4">
    <source>
        <dbReference type="ARBA" id="ARBA00022614"/>
    </source>
</evidence>
<dbReference type="GO" id="GO:0007155">
    <property type="term" value="P:cell adhesion"/>
    <property type="evidence" value="ECO:0007669"/>
    <property type="project" value="UniProtKB-KW"/>
</dbReference>
<dbReference type="PROSITE" id="PS51450">
    <property type="entry name" value="LRR"/>
    <property type="match status" value="2"/>
</dbReference>
<dbReference type="Pfam" id="PF13855">
    <property type="entry name" value="LRR_8"/>
    <property type="match status" value="2"/>
</dbReference>
<evidence type="ECO:0000256" key="6">
    <source>
        <dbReference type="ARBA" id="ARBA00022737"/>
    </source>
</evidence>
<dbReference type="SMART" id="SM00255">
    <property type="entry name" value="TIR"/>
    <property type="match status" value="1"/>
</dbReference>
<dbReference type="GeneID" id="115927856"/>
<evidence type="ECO:0000256" key="9">
    <source>
        <dbReference type="ARBA" id="ARBA00023136"/>
    </source>
</evidence>
<protein>
    <recommendedName>
        <fullName evidence="14">TIR domain-containing protein</fullName>
    </recommendedName>
</protein>
<dbReference type="InterPro" id="IPR003591">
    <property type="entry name" value="Leu-rich_rpt_typical-subtyp"/>
</dbReference>